<reference evidence="2 3" key="1">
    <citation type="submission" date="2013-08" db="EMBL/GenBank/DDBJ databases">
        <title>Intrasporangium oryzae NRRL B-24470.</title>
        <authorList>
            <person name="Liu H."/>
            <person name="Wang G."/>
        </authorList>
    </citation>
    <scope>NUCLEOTIDE SEQUENCE [LARGE SCALE GENOMIC DNA]</scope>
    <source>
        <strain evidence="2 3">NRRL B-24470</strain>
    </source>
</reference>
<keyword evidence="3" id="KW-1185">Reference proteome</keyword>
<accession>W9G484</accession>
<gene>
    <name evidence="2" type="ORF">N865_01345</name>
</gene>
<comment type="caution">
    <text evidence="2">The sequence shown here is derived from an EMBL/GenBank/DDBJ whole genome shotgun (WGS) entry which is preliminary data.</text>
</comment>
<evidence type="ECO:0000313" key="3">
    <source>
        <dbReference type="Proteomes" id="UP000019489"/>
    </source>
</evidence>
<evidence type="ECO:0000256" key="1">
    <source>
        <dbReference type="SAM" id="MobiDB-lite"/>
    </source>
</evidence>
<dbReference type="EMBL" id="AWSA01000098">
    <property type="protein sequence ID" value="EWS99587.1"/>
    <property type="molecule type" value="Genomic_DNA"/>
</dbReference>
<feature type="region of interest" description="Disordered" evidence="1">
    <location>
        <begin position="1"/>
        <end position="20"/>
    </location>
</feature>
<organism evidence="2 3">
    <name type="scientific">Intrasporangium oryzae NRRL B-24470</name>
    <dbReference type="NCBI Taxonomy" id="1386089"/>
    <lineage>
        <taxon>Bacteria</taxon>
        <taxon>Bacillati</taxon>
        <taxon>Actinomycetota</taxon>
        <taxon>Actinomycetes</taxon>
        <taxon>Micrococcales</taxon>
        <taxon>Intrasporangiaceae</taxon>
        <taxon>Intrasporangium</taxon>
    </lineage>
</organism>
<protein>
    <submittedName>
        <fullName evidence="2">Uncharacterized protein</fullName>
    </submittedName>
</protein>
<evidence type="ECO:0000313" key="2">
    <source>
        <dbReference type="EMBL" id="EWS99587.1"/>
    </source>
</evidence>
<name>W9G484_9MICO</name>
<dbReference type="AlphaFoldDB" id="W9G484"/>
<proteinExistence type="predicted"/>
<dbReference type="Proteomes" id="UP000019489">
    <property type="component" value="Unassembled WGS sequence"/>
</dbReference>
<sequence>MVTSRTPGTSTTGSVTETPSVGATQRTTVVVVAPRGSSVSSGVDVCTGSGPYAALKRGTVVRVVDASGALITSVPLGTGRPSGQADGCTWSAEVELPTNRGSCRAVIEGWGSSGLLSPADLYQPITIQPTG</sequence>